<name>A0A1G7BJ25_9SPHI</name>
<evidence type="ECO:0000313" key="2">
    <source>
        <dbReference type="EMBL" id="SDE26730.1"/>
    </source>
</evidence>
<evidence type="ECO:0000256" key="1">
    <source>
        <dbReference type="SAM" id="Phobius"/>
    </source>
</evidence>
<protein>
    <submittedName>
        <fullName evidence="2">Uncharacterized protein</fullName>
    </submittedName>
</protein>
<evidence type="ECO:0000313" key="3">
    <source>
        <dbReference type="Proteomes" id="UP000199072"/>
    </source>
</evidence>
<keyword evidence="1" id="KW-0812">Transmembrane</keyword>
<keyword evidence="1" id="KW-0472">Membrane</keyword>
<sequence>MKLLLDFIKGVIVIFLAFIVVLLVNLPHDIIINSITEGSAKKHVPIGTQAELISIVIVFLAGFFACMLVCALAGTQRKILLIVLVCLFLFADLFSVFTDLVHTSLFYRIAIVAIVPLEIWAGCGVVKKRKYIMATTLII</sequence>
<keyword evidence="1" id="KW-1133">Transmembrane helix</keyword>
<feature type="transmembrane region" description="Helical" evidence="1">
    <location>
        <begin position="12"/>
        <end position="32"/>
    </location>
</feature>
<gene>
    <name evidence="2" type="ORF">SAMN05216464_10536</name>
</gene>
<feature type="transmembrane region" description="Helical" evidence="1">
    <location>
        <begin position="104"/>
        <end position="126"/>
    </location>
</feature>
<feature type="transmembrane region" description="Helical" evidence="1">
    <location>
        <begin position="52"/>
        <end position="72"/>
    </location>
</feature>
<keyword evidence="3" id="KW-1185">Reference proteome</keyword>
<dbReference type="EMBL" id="FNAI01000005">
    <property type="protein sequence ID" value="SDE26730.1"/>
    <property type="molecule type" value="Genomic_DNA"/>
</dbReference>
<dbReference type="STRING" id="1391627.SAMN05216464_10536"/>
<feature type="transmembrane region" description="Helical" evidence="1">
    <location>
        <begin position="79"/>
        <end position="98"/>
    </location>
</feature>
<dbReference type="Proteomes" id="UP000199072">
    <property type="component" value="Unassembled WGS sequence"/>
</dbReference>
<organism evidence="2 3">
    <name type="scientific">Mucilaginibacter pineti</name>
    <dbReference type="NCBI Taxonomy" id="1391627"/>
    <lineage>
        <taxon>Bacteria</taxon>
        <taxon>Pseudomonadati</taxon>
        <taxon>Bacteroidota</taxon>
        <taxon>Sphingobacteriia</taxon>
        <taxon>Sphingobacteriales</taxon>
        <taxon>Sphingobacteriaceae</taxon>
        <taxon>Mucilaginibacter</taxon>
    </lineage>
</organism>
<dbReference type="AlphaFoldDB" id="A0A1G7BJ25"/>
<accession>A0A1G7BJ25</accession>
<proteinExistence type="predicted"/>
<reference evidence="2 3" key="1">
    <citation type="submission" date="2016-10" db="EMBL/GenBank/DDBJ databases">
        <authorList>
            <person name="de Groot N.N."/>
        </authorList>
    </citation>
    <scope>NUCLEOTIDE SEQUENCE [LARGE SCALE GENOMIC DNA]</scope>
    <source>
        <strain evidence="2 3">47C3B</strain>
    </source>
</reference>